<accession>A0AAJ5F2Y1</accession>
<proteinExistence type="inferred from homology"/>
<evidence type="ECO:0000256" key="3">
    <source>
        <dbReference type="RuleBase" id="RU362026"/>
    </source>
</evidence>
<dbReference type="EMBL" id="JACHFV010000007">
    <property type="protein sequence ID" value="MBB5295450.1"/>
    <property type="molecule type" value="Genomic_DNA"/>
</dbReference>
<comment type="caution">
    <text evidence="6">The sequence shown here is derived from an EMBL/GenBank/DDBJ whole genome shotgun (WGS) entry which is preliminary data.</text>
</comment>
<organism evidence="6 7">
    <name type="scientific">Deinococcus metallilatus</name>
    <dbReference type="NCBI Taxonomy" id="1211322"/>
    <lineage>
        <taxon>Bacteria</taxon>
        <taxon>Thermotogati</taxon>
        <taxon>Deinococcota</taxon>
        <taxon>Deinococci</taxon>
        <taxon>Deinococcales</taxon>
        <taxon>Deinococcaceae</taxon>
        <taxon>Deinococcus</taxon>
    </lineage>
</organism>
<evidence type="ECO:0000313" key="5">
    <source>
        <dbReference type="EMBL" id="MBB5295450.1"/>
    </source>
</evidence>
<keyword evidence="8" id="KW-1185">Reference proteome</keyword>
<feature type="domain" description="DNA methylase N-4/N-6" evidence="4">
    <location>
        <begin position="40"/>
        <end position="280"/>
    </location>
</feature>
<dbReference type="EMBL" id="VBRC01000006">
    <property type="protein sequence ID" value="TLK27156.1"/>
    <property type="molecule type" value="Genomic_DNA"/>
</dbReference>
<dbReference type="Proteomes" id="UP000308000">
    <property type="component" value="Unassembled WGS sequence"/>
</dbReference>
<evidence type="ECO:0000256" key="1">
    <source>
        <dbReference type="ARBA" id="ARBA00022603"/>
    </source>
</evidence>
<dbReference type="GO" id="GO:0003677">
    <property type="term" value="F:DNA binding"/>
    <property type="evidence" value="ECO:0007669"/>
    <property type="project" value="InterPro"/>
</dbReference>
<evidence type="ECO:0000259" key="4">
    <source>
        <dbReference type="Pfam" id="PF01555"/>
    </source>
</evidence>
<dbReference type="PRINTS" id="PR00508">
    <property type="entry name" value="S21N4MTFRASE"/>
</dbReference>
<dbReference type="AlphaFoldDB" id="A0AAJ5F2Y1"/>
<dbReference type="EC" id="2.1.1.-" evidence="3"/>
<evidence type="ECO:0000313" key="7">
    <source>
        <dbReference type="Proteomes" id="UP000308000"/>
    </source>
</evidence>
<name>A0AAJ5F2Y1_9DEIO</name>
<dbReference type="Pfam" id="PF01555">
    <property type="entry name" value="N6_N4_Mtase"/>
    <property type="match status" value="1"/>
</dbReference>
<sequence length="337" mass="38575">MTSIPGAKLPGLQPAYLTARGEAYLGDALDLLGRLEDDSVNLILASPPLPRPKDYGHKPEEEFVAELSKFARLAQRKLRRDGSLVLHLSSAYRRGVPARSLHSFRALLHLCDDLGFYLAQDFYWHNPRRPLWQPEWVNKRKLRVRDGVDTVWWLGKTEWPKANVANVLVEHPTQAALFDLDWRETDWLDMDGEGLIPPNLIRTAVEDPGGPYLEGRRALRLQGDPSRLPAALSEFFIRFLTEPGDEVVNVFDGSNAAGLIAEREERRWLSFEANPEHLAASAFRFLPEKLQPKVRRRAFEEVFARVRNGDTCDLRGYDTFLMQFVALWAEMTDKWDS</sequence>
<dbReference type="InterPro" id="IPR001091">
    <property type="entry name" value="RM_Methyltransferase"/>
</dbReference>
<evidence type="ECO:0000256" key="2">
    <source>
        <dbReference type="ARBA" id="ARBA00022679"/>
    </source>
</evidence>
<protein>
    <recommendedName>
        <fullName evidence="3">Methyltransferase</fullName>
        <ecNumber evidence="3">2.1.1.-</ecNumber>
    </recommendedName>
</protein>
<dbReference type="Gene3D" id="3.40.50.150">
    <property type="entry name" value="Vaccinia Virus protein VP39"/>
    <property type="match status" value="1"/>
</dbReference>
<keyword evidence="2 5" id="KW-0808">Transferase</keyword>
<dbReference type="Proteomes" id="UP000536909">
    <property type="component" value="Unassembled WGS sequence"/>
</dbReference>
<dbReference type="RefSeq" id="WP_129118244.1">
    <property type="nucleotide sequence ID" value="NZ_BSUI01000015.1"/>
</dbReference>
<gene>
    <name evidence="6" type="ORF">FCS05_09745</name>
    <name evidence="5" type="ORF">HNQ10_002279</name>
</gene>
<evidence type="ECO:0000313" key="8">
    <source>
        <dbReference type="Proteomes" id="UP000536909"/>
    </source>
</evidence>
<comment type="similarity">
    <text evidence="3">Belongs to the N(4)/N(6)-methyltransferase family.</text>
</comment>
<reference evidence="5 8" key="2">
    <citation type="submission" date="2020-08" db="EMBL/GenBank/DDBJ databases">
        <title>Genomic Encyclopedia of Type Strains, Phase IV (KMG-IV): sequencing the most valuable type-strain genomes for metagenomic binning, comparative biology and taxonomic classification.</title>
        <authorList>
            <person name="Goeker M."/>
        </authorList>
    </citation>
    <scope>NUCLEOTIDE SEQUENCE [LARGE SCALE GENOMIC DNA]</scope>
    <source>
        <strain evidence="5 8">DSM 105434</strain>
    </source>
</reference>
<dbReference type="GO" id="GO:0008170">
    <property type="term" value="F:N-methyltransferase activity"/>
    <property type="evidence" value="ECO:0007669"/>
    <property type="project" value="InterPro"/>
</dbReference>
<dbReference type="GO" id="GO:0032259">
    <property type="term" value="P:methylation"/>
    <property type="evidence" value="ECO:0007669"/>
    <property type="project" value="UniProtKB-KW"/>
</dbReference>
<dbReference type="SUPFAM" id="SSF53335">
    <property type="entry name" value="S-adenosyl-L-methionine-dependent methyltransferases"/>
    <property type="match status" value="1"/>
</dbReference>
<evidence type="ECO:0000313" key="6">
    <source>
        <dbReference type="EMBL" id="TLK27156.1"/>
    </source>
</evidence>
<dbReference type="InterPro" id="IPR002941">
    <property type="entry name" value="DNA_methylase_N4/N6"/>
</dbReference>
<keyword evidence="1 5" id="KW-0489">Methyltransferase</keyword>
<reference evidence="6 7" key="1">
    <citation type="submission" date="2019-04" db="EMBL/GenBank/DDBJ databases">
        <title>Deinococcus metalilatus MA1002 mutant No.5.</title>
        <authorList>
            <person name="Park W."/>
            <person name="Park C."/>
        </authorList>
    </citation>
    <scope>NUCLEOTIDE SEQUENCE [LARGE SCALE GENOMIC DNA]</scope>
    <source>
        <strain evidence="6 7">MA1002-m5</strain>
    </source>
</reference>
<dbReference type="InterPro" id="IPR029063">
    <property type="entry name" value="SAM-dependent_MTases_sf"/>
</dbReference>